<keyword evidence="4" id="KW-1133">Transmembrane helix</keyword>
<feature type="region of interest" description="Disordered" evidence="3">
    <location>
        <begin position="498"/>
        <end position="531"/>
    </location>
</feature>
<dbReference type="OMA" id="YNGTMIT"/>
<sequence>MKLFSFTGLLMIGATFKVKATILNSRILPSCGYVNEKIYCYGGDLSNEFNTLIGDNGLYSLDINQYYGKDSNTLNSKWNVITSSNSFEVETRRTPEFAVLADGKSFLLVGGLNLGNTGNSNRVFANQTILYNAVQNTWEKLPDYSEPNRPERQMYKVDDEGRYKKLTWLFYPSYFGSATNLPSDTHDTIGFYGGFEDRPNSSIPMIAFNGATVNSSGDGTTSVRGFDSLTVFNVTSKTWSLRSPQTNIPANFLVNSHTATLNPRTGKIYILGGSYYTATSVIYPIRFPFSDTYVFDTVIGSWSLVKLNAAMPNSQDILVYGGTNDGRIAVTDYCYTLNLDTNTWTEQVNVSVPTSVTANGARFAHAAVLVNTTLFILFGKDINGSPSPNLLTFDISNTSNIQYTTTYPFISPDSSSSSSNNSSGSSGIIPSMNTIQSGELSGGAKAGIAIGVVAGVAALAAGAFFFYRHKKNGDRAPQGDVMHVDWDKIESQYREVQAPPVYSSHGRDSIEMNRQTPDAYDPATLAKPSAI</sequence>
<evidence type="ECO:0000256" key="1">
    <source>
        <dbReference type="ARBA" id="ARBA00022441"/>
    </source>
</evidence>
<dbReference type="PANTHER" id="PTHR46093:SF18">
    <property type="entry name" value="FIBRONECTIN TYPE-III DOMAIN-CONTAINING PROTEIN"/>
    <property type="match status" value="1"/>
</dbReference>
<keyword evidence="2" id="KW-0677">Repeat</keyword>
<accession>I1CQI1</accession>
<evidence type="ECO:0008006" key="8">
    <source>
        <dbReference type="Google" id="ProtNLM"/>
    </source>
</evidence>
<dbReference type="Gene3D" id="2.120.10.80">
    <property type="entry name" value="Kelch-type beta propeller"/>
    <property type="match status" value="3"/>
</dbReference>
<keyword evidence="7" id="KW-1185">Reference proteome</keyword>
<dbReference type="SUPFAM" id="SSF117281">
    <property type="entry name" value="Kelch motif"/>
    <property type="match status" value="1"/>
</dbReference>
<dbReference type="eggNOG" id="ENOG502RATN">
    <property type="taxonomic scope" value="Eukaryota"/>
</dbReference>
<evidence type="ECO:0000256" key="2">
    <source>
        <dbReference type="ARBA" id="ARBA00022737"/>
    </source>
</evidence>
<proteinExistence type="predicted"/>
<dbReference type="Proteomes" id="UP000009138">
    <property type="component" value="Unassembled WGS sequence"/>
</dbReference>
<dbReference type="InParanoid" id="I1CQI1"/>
<name>I1CQI1_RHIO9</name>
<evidence type="ECO:0000313" key="7">
    <source>
        <dbReference type="Proteomes" id="UP000009138"/>
    </source>
</evidence>
<dbReference type="EMBL" id="CH476747">
    <property type="protein sequence ID" value="EIE90711.1"/>
    <property type="molecule type" value="Genomic_DNA"/>
</dbReference>
<reference evidence="6 7" key="1">
    <citation type="journal article" date="2009" name="PLoS Genet.">
        <title>Genomic analysis of the basal lineage fungus Rhizopus oryzae reveals a whole-genome duplication.</title>
        <authorList>
            <person name="Ma L.-J."/>
            <person name="Ibrahim A.S."/>
            <person name="Skory C."/>
            <person name="Grabherr M.G."/>
            <person name="Burger G."/>
            <person name="Butler M."/>
            <person name="Elias M."/>
            <person name="Idnurm A."/>
            <person name="Lang B.F."/>
            <person name="Sone T."/>
            <person name="Abe A."/>
            <person name="Calvo S.E."/>
            <person name="Corrochano L.M."/>
            <person name="Engels R."/>
            <person name="Fu J."/>
            <person name="Hansberg W."/>
            <person name="Kim J.-M."/>
            <person name="Kodira C.D."/>
            <person name="Koehrsen M.J."/>
            <person name="Liu B."/>
            <person name="Miranda-Saavedra D."/>
            <person name="O'Leary S."/>
            <person name="Ortiz-Castellanos L."/>
            <person name="Poulter R."/>
            <person name="Rodriguez-Romero J."/>
            <person name="Ruiz-Herrera J."/>
            <person name="Shen Y.-Q."/>
            <person name="Zeng Q."/>
            <person name="Galagan J."/>
            <person name="Birren B.W."/>
            <person name="Cuomo C.A."/>
            <person name="Wickes B.L."/>
        </authorList>
    </citation>
    <scope>NUCLEOTIDE SEQUENCE [LARGE SCALE GENOMIC DNA]</scope>
    <source>
        <strain evidence="7">RA 99-880 / ATCC MYA-4621 / FGSC 9543 / NRRL 43880</strain>
    </source>
</reference>
<dbReference type="InterPro" id="IPR015915">
    <property type="entry name" value="Kelch-typ_b-propeller"/>
</dbReference>
<evidence type="ECO:0000313" key="6">
    <source>
        <dbReference type="EMBL" id="EIE90711.1"/>
    </source>
</evidence>
<dbReference type="PANTHER" id="PTHR46093">
    <property type="entry name" value="ACYL-COA-BINDING DOMAIN-CONTAINING PROTEIN 5"/>
    <property type="match status" value="1"/>
</dbReference>
<keyword evidence="4" id="KW-0812">Transmembrane</keyword>
<evidence type="ECO:0000256" key="5">
    <source>
        <dbReference type="SAM" id="SignalP"/>
    </source>
</evidence>
<dbReference type="AlphaFoldDB" id="I1CQI1"/>
<organism evidence="6 7">
    <name type="scientific">Rhizopus delemar (strain RA 99-880 / ATCC MYA-4621 / FGSC 9543 / NRRL 43880)</name>
    <name type="common">Mucormycosis agent</name>
    <name type="synonym">Rhizopus arrhizus var. delemar</name>
    <dbReference type="NCBI Taxonomy" id="246409"/>
    <lineage>
        <taxon>Eukaryota</taxon>
        <taxon>Fungi</taxon>
        <taxon>Fungi incertae sedis</taxon>
        <taxon>Mucoromycota</taxon>
        <taxon>Mucoromycotina</taxon>
        <taxon>Mucoromycetes</taxon>
        <taxon>Mucorales</taxon>
        <taxon>Mucorineae</taxon>
        <taxon>Rhizopodaceae</taxon>
        <taxon>Rhizopus</taxon>
    </lineage>
</organism>
<keyword evidence="5" id="KW-0732">Signal</keyword>
<dbReference type="GeneID" id="93622387"/>
<dbReference type="VEuPathDB" id="FungiDB:RO3G_15422"/>
<dbReference type="RefSeq" id="XP_067526107.1">
    <property type="nucleotide sequence ID" value="XM_067670006.1"/>
</dbReference>
<gene>
    <name evidence="6" type="ORF">RO3G_15422</name>
</gene>
<feature type="chain" id="PRO_5003638084" description="Galactose oxidase" evidence="5">
    <location>
        <begin position="21"/>
        <end position="531"/>
    </location>
</feature>
<dbReference type="OrthoDB" id="2263777at2759"/>
<keyword evidence="1" id="KW-0880">Kelch repeat</keyword>
<feature type="signal peptide" evidence="5">
    <location>
        <begin position="1"/>
        <end position="20"/>
    </location>
</feature>
<feature type="transmembrane region" description="Helical" evidence="4">
    <location>
        <begin position="446"/>
        <end position="467"/>
    </location>
</feature>
<evidence type="ECO:0000256" key="3">
    <source>
        <dbReference type="SAM" id="MobiDB-lite"/>
    </source>
</evidence>
<evidence type="ECO:0000256" key="4">
    <source>
        <dbReference type="SAM" id="Phobius"/>
    </source>
</evidence>
<keyword evidence="4" id="KW-0472">Membrane</keyword>
<dbReference type="STRING" id="246409.I1CQI1"/>
<protein>
    <recommendedName>
        <fullName evidence="8">Galactose oxidase</fullName>
    </recommendedName>
</protein>